<keyword evidence="12" id="KW-1185">Reference proteome</keyword>
<feature type="transmembrane region" description="Helical" evidence="10">
    <location>
        <begin position="381"/>
        <end position="400"/>
    </location>
</feature>
<keyword evidence="7 10" id="KW-1133">Transmembrane helix</keyword>
<comment type="similarity">
    <text evidence="3">Belongs to the multi antimicrobial extrusion (MATE) (TC 2.A.66.1) family.</text>
</comment>
<evidence type="ECO:0000256" key="9">
    <source>
        <dbReference type="ARBA" id="ARBA00031636"/>
    </source>
</evidence>
<feature type="transmembrane region" description="Helical" evidence="10">
    <location>
        <begin position="88"/>
        <end position="109"/>
    </location>
</feature>
<evidence type="ECO:0000256" key="10">
    <source>
        <dbReference type="SAM" id="Phobius"/>
    </source>
</evidence>
<evidence type="ECO:0000313" key="12">
    <source>
        <dbReference type="Proteomes" id="UP001589609"/>
    </source>
</evidence>
<dbReference type="InterPro" id="IPR002528">
    <property type="entry name" value="MATE_fam"/>
</dbReference>
<feature type="transmembrane region" description="Helical" evidence="10">
    <location>
        <begin position="406"/>
        <end position="425"/>
    </location>
</feature>
<dbReference type="EMBL" id="JBHMAF010000199">
    <property type="protein sequence ID" value="MFB9762598.1"/>
    <property type="molecule type" value="Genomic_DNA"/>
</dbReference>
<feature type="transmembrane region" description="Helical" evidence="10">
    <location>
        <begin position="7"/>
        <end position="26"/>
    </location>
</feature>
<proteinExistence type="inferred from homology"/>
<evidence type="ECO:0000256" key="5">
    <source>
        <dbReference type="ARBA" id="ARBA00022448"/>
    </source>
</evidence>
<keyword evidence="6 10" id="KW-0812">Transmembrane</keyword>
<feature type="transmembrane region" description="Helical" evidence="10">
    <location>
        <begin position="185"/>
        <end position="208"/>
    </location>
</feature>
<dbReference type="CDD" id="cd13136">
    <property type="entry name" value="MATE_DinF_like"/>
    <property type="match status" value="1"/>
</dbReference>
<organism evidence="11 12">
    <name type="scientific">Ectobacillus funiculus</name>
    <dbReference type="NCBI Taxonomy" id="137993"/>
    <lineage>
        <taxon>Bacteria</taxon>
        <taxon>Bacillati</taxon>
        <taxon>Bacillota</taxon>
        <taxon>Bacilli</taxon>
        <taxon>Bacillales</taxon>
        <taxon>Bacillaceae</taxon>
        <taxon>Ectobacillus</taxon>
    </lineage>
</organism>
<dbReference type="InterPro" id="IPR044644">
    <property type="entry name" value="DinF-like"/>
</dbReference>
<gene>
    <name evidence="11" type="ORF">ACFFMS_30695</name>
</gene>
<reference evidence="11 12" key="1">
    <citation type="submission" date="2024-09" db="EMBL/GenBank/DDBJ databases">
        <authorList>
            <person name="Sun Q."/>
            <person name="Mori K."/>
        </authorList>
    </citation>
    <scope>NUCLEOTIDE SEQUENCE [LARGE SCALE GENOMIC DNA]</scope>
    <source>
        <strain evidence="11 12">JCM 11201</strain>
    </source>
</reference>
<evidence type="ECO:0000313" key="11">
    <source>
        <dbReference type="EMBL" id="MFB9762598.1"/>
    </source>
</evidence>
<keyword evidence="8 10" id="KW-0472">Membrane</keyword>
<feature type="transmembrane region" description="Helical" evidence="10">
    <location>
        <begin position="236"/>
        <end position="255"/>
    </location>
</feature>
<feature type="transmembrane region" description="Helical" evidence="10">
    <location>
        <begin position="352"/>
        <end position="369"/>
    </location>
</feature>
<feature type="transmembrane region" description="Helical" evidence="10">
    <location>
        <begin position="38"/>
        <end position="57"/>
    </location>
</feature>
<comment type="function">
    <text evidence="1">Multidrug efflux pump.</text>
</comment>
<evidence type="ECO:0000256" key="1">
    <source>
        <dbReference type="ARBA" id="ARBA00003408"/>
    </source>
</evidence>
<accession>A0ABV5WQ77</accession>
<dbReference type="InterPro" id="IPR050222">
    <property type="entry name" value="MATE_MdtK"/>
</dbReference>
<dbReference type="Pfam" id="PF01554">
    <property type="entry name" value="MatE"/>
    <property type="match status" value="2"/>
</dbReference>
<dbReference type="RefSeq" id="WP_379952489.1">
    <property type="nucleotide sequence ID" value="NZ_JBHMAF010000199.1"/>
</dbReference>
<protein>
    <recommendedName>
        <fullName evidence="4">Probable multidrug resistance protein NorM</fullName>
    </recommendedName>
    <alternativeName>
        <fullName evidence="9">Multidrug-efflux transporter</fullName>
    </alternativeName>
</protein>
<dbReference type="PANTHER" id="PTHR43298:SF2">
    <property type="entry name" value="FMN_FAD EXPORTER YEEO-RELATED"/>
    <property type="match status" value="1"/>
</dbReference>
<name>A0ABV5WQ77_9BACI</name>
<keyword evidence="5" id="KW-0813">Transport</keyword>
<evidence type="ECO:0000256" key="4">
    <source>
        <dbReference type="ARBA" id="ARBA00020268"/>
    </source>
</evidence>
<dbReference type="PANTHER" id="PTHR43298">
    <property type="entry name" value="MULTIDRUG RESISTANCE PROTEIN NORM-RELATED"/>
    <property type="match status" value="1"/>
</dbReference>
<evidence type="ECO:0000256" key="3">
    <source>
        <dbReference type="ARBA" id="ARBA00010199"/>
    </source>
</evidence>
<feature type="transmembrane region" description="Helical" evidence="10">
    <location>
        <begin position="161"/>
        <end position="179"/>
    </location>
</feature>
<sequence length="446" mass="49692">MNHRSYLALAIPLTISTITTPLLGVVDMAVVGQLPDPAYIGGVAVGTIIFNTMYWLFGFLRVSTSGFAAQAQGANDERQQVLALIRPLFIAFVVGASFLFLQWPIQYLAFVFINPTADVYKFASDYFSIRIWGAPFALMNYVIIGWLVGRSRIRISLSLQVLMNLINILLAIMFVKWFSWDVSGVAAATLIAEIAAFILSLCIIIKMLSPSFNFLAIKEILDPKPFKKMMAMNRDLMIRTFCLLAVFNVFTAKGASFGTEVLAANAVLIQVHYMMAYAFDGFANASSIYVGKAVGSHDQGLYKRTLSLSCQWALFSSLFITGVYYLCKSYIIPLFTQIPSVIELASTYERWIMLYPISAALGLILYGVFTGATEAKPIRNSMVYALILFLVILYVCVPVLQNHGLWLAFILFSLGRSVFLALYIPKLSRKLFSVKEACYEHSSRSI</sequence>
<evidence type="ECO:0000256" key="8">
    <source>
        <dbReference type="ARBA" id="ARBA00023136"/>
    </source>
</evidence>
<dbReference type="NCBIfam" id="TIGR00797">
    <property type="entry name" value="matE"/>
    <property type="match status" value="1"/>
</dbReference>
<feature type="transmembrane region" description="Helical" evidence="10">
    <location>
        <begin position="129"/>
        <end position="149"/>
    </location>
</feature>
<feature type="transmembrane region" description="Helical" evidence="10">
    <location>
        <begin position="312"/>
        <end position="332"/>
    </location>
</feature>
<comment type="subcellular location">
    <subcellularLocation>
        <location evidence="2">Membrane</location>
        <topology evidence="2">Multi-pass membrane protein</topology>
    </subcellularLocation>
</comment>
<evidence type="ECO:0000256" key="6">
    <source>
        <dbReference type="ARBA" id="ARBA00022692"/>
    </source>
</evidence>
<dbReference type="Proteomes" id="UP001589609">
    <property type="component" value="Unassembled WGS sequence"/>
</dbReference>
<comment type="caution">
    <text evidence="11">The sequence shown here is derived from an EMBL/GenBank/DDBJ whole genome shotgun (WGS) entry which is preliminary data.</text>
</comment>
<evidence type="ECO:0000256" key="7">
    <source>
        <dbReference type="ARBA" id="ARBA00022989"/>
    </source>
</evidence>
<evidence type="ECO:0000256" key="2">
    <source>
        <dbReference type="ARBA" id="ARBA00004141"/>
    </source>
</evidence>